<evidence type="ECO:0000256" key="6">
    <source>
        <dbReference type="ARBA" id="ARBA00022786"/>
    </source>
</evidence>
<evidence type="ECO:0000256" key="1">
    <source>
        <dbReference type="ARBA" id="ARBA00004718"/>
    </source>
</evidence>
<dbReference type="InParanoid" id="A0A067MDV7"/>
<evidence type="ECO:0008006" key="14">
    <source>
        <dbReference type="Google" id="ProtNLM"/>
    </source>
</evidence>
<organism evidence="12 13">
    <name type="scientific">Botryobasidium botryosum (strain FD-172 SS1)</name>
    <dbReference type="NCBI Taxonomy" id="930990"/>
    <lineage>
        <taxon>Eukaryota</taxon>
        <taxon>Fungi</taxon>
        <taxon>Dikarya</taxon>
        <taxon>Basidiomycota</taxon>
        <taxon>Agaricomycotina</taxon>
        <taxon>Agaricomycetes</taxon>
        <taxon>Cantharellales</taxon>
        <taxon>Botryobasidiaceae</taxon>
        <taxon>Botryobasidium</taxon>
    </lineage>
</organism>
<dbReference type="InterPro" id="IPR004181">
    <property type="entry name" value="Znf_MIZ"/>
</dbReference>
<dbReference type="PANTHER" id="PTHR10782">
    <property type="entry name" value="ZINC FINGER MIZ DOMAIN-CONTAINING PROTEIN"/>
    <property type="match status" value="1"/>
</dbReference>
<dbReference type="InterPro" id="IPR013083">
    <property type="entry name" value="Znf_RING/FYVE/PHD"/>
</dbReference>
<feature type="region of interest" description="Disordered" evidence="9">
    <location>
        <begin position="582"/>
        <end position="613"/>
    </location>
</feature>
<feature type="compositionally biased region" description="Gly residues" evidence="9">
    <location>
        <begin position="601"/>
        <end position="613"/>
    </location>
</feature>
<dbReference type="Pfam" id="PF02891">
    <property type="entry name" value="zf-MIZ"/>
    <property type="match status" value="1"/>
</dbReference>
<evidence type="ECO:0000256" key="7">
    <source>
        <dbReference type="ARBA" id="ARBA00022833"/>
    </source>
</evidence>
<evidence type="ECO:0000256" key="9">
    <source>
        <dbReference type="SAM" id="MobiDB-lite"/>
    </source>
</evidence>
<feature type="compositionally biased region" description="Pro residues" evidence="9">
    <location>
        <begin position="450"/>
        <end position="465"/>
    </location>
</feature>
<keyword evidence="6" id="KW-0833">Ubl conjugation pathway</keyword>
<feature type="compositionally biased region" description="Polar residues" evidence="9">
    <location>
        <begin position="661"/>
        <end position="681"/>
    </location>
</feature>
<dbReference type="GO" id="GO:0016925">
    <property type="term" value="P:protein sumoylation"/>
    <property type="evidence" value="ECO:0007669"/>
    <property type="project" value="UniProtKB-UniPathway"/>
</dbReference>
<evidence type="ECO:0000256" key="5">
    <source>
        <dbReference type="ARBA" id="ARBA00022771"/>
    </source>
</evidence>
<dbReference type="HOGENOM" id="CLU_020537_0_0_1"/>
<name>A0A067MDV7_BOTB1</name>
<feature type="domain" description="PINIT" evidence="11">
    <location>
        <begin position="147"/>
        <end position="311"/>
    </location>
</feature>
<dbReference type="AlphaFoldDB" id="A0A067MDV7"/>
<feature type="region of interest" description="Disordered" evidence="9">
    <location>
        <begin position="439"/>
        <end position="542"/>
    </location>
</feature>
<evidence type="ECO:0000256" key="4">
    <source>
        <dbReference type="ARBA" id="ARBA00022723"/>
    </source>
</evidence>
<evidence type="ECO:0000313" key="13">
    <source>
        <dbReference type="Proteomes" id="UP000027195"/>
    </source>
</evidence>
<keyword evidence="5 8" id="KW-0863">Zinc-finger</keyword>
<evidence type="ECO:0000259" key="10">
    <source>
        <dbReference type="PROSITE" id="PS51044"/>
    </source>
</evidence>
<gene>
    <name evidence="12" type="ORF">BOTBODRAFT_34012</name>
</gene>
<dbReference type="Pfam" id="PF14324">
    <property type="entry name" value="PINIT"/>
    <property type="match status" value="1"/>
</dbReference>
<protein>
    <recommendedName>
        <fullName evidence="14">SP-RING-type domain-containing protein</fullName>
    </recommendedName>
</protein>
<dbReference type="InterPro" id="IPR023321">
    <property type="entry name" value="PINIT"/>
</dbReference>
<dbReference type="EMBL" id="KL198047">
    <property type="protein sequence ID" value="KDQ12860.1"/>
    <property type="molecule type" value="Genomic_DNA"/>
</dbReference>
<dbReference type="PANTHER" id="PTHR10782:SF4">
    <property type="entry name" value="TONALLI, ISOFORM E"/>
    <property type="match status" value="1"/>
</dbReference>
<dbReference type="STRING" id="930990.A0A067MDV7"/>
<dbReference type="Proteomes" id="UP000027195">
    <property type="component" value="Unassembled WGS sequence"/>
</dbReference>
<evidence type="ECO:0000256" key="2">
    <source>
        <dbReference type="ARBA" id="ARBA00005383"/>
    </source>
</evidence>
<keyword evidence="13" id="KW-1185">Reference proteome</keyword>
<reference evidence="13" key="1">
    <citation type="journal article" date="2014" name="Proc. Natl. Acad. Sci. U.S.A.">
        <title>Extensive sampling of basidiomycete genomes demonstrates inadequacy of the white-rot/brown-rot paradigm for wood decay fungi.</title>
        <authorList>
            <person name="Riley R."/>
            <person name="Salamov A.A."/>
            <person name="Brown D.W."/>
            <person name="Nagy L.G."/>
            <person name="Floudas D."/>
            <person name="Held B.W."/>
            <person name="Levasseur A."/>
            <person name="Lombard V."/>
            <person name="Morin E."/>
            <person name="Otillar R."/>
            <person name="Lindquist E.A."/>
            <person name="Sun H."/>
            <person name="LaButti K.M."/>
            <person name="Schmutz J."/>
            <person name="Jabbour D."/>
            <person name="Luo H."/>
            <person name="Baker S.E."/>
            <person name="Pisabarro A.G."/>
            <person name="Walton J.D."/>
            <person name="Blanchette R.A."/>
            <person name="Henrissat B."/>
            <person name="Martin F."/>
            <person name="Cullen D."/>
            <person name="Hibbett D.S."/>
            <person name="Grigoriev I.V."/>
        </authorList>
    </citation>
    <scope>NUCLEOTIDE SEQUENCE [LARGE SCALE GENOMIC DNA]</scope>
    <source>
        <strain evidence="13">FD-172 SS1</strain>
    </source>
</reference>
<keyword evidence="4" id="KW-0479">Metal-binding</keyword>
<feature type="region of interest" description="Disordered" evidence="9">
    <location>
        <begin position="121"/>
        <end position="152"/>
    </location>
</feature>
<keyword evidence="7" id="KW-0862">Zinc</keyword>
<dbReference type="UniPathway" id="UPA00886"/>
<accession>A0A067MDV7</accession>
<dbReference type="InterPro" id="IPR038654">
    <property type="entry name" value="PINIT_sf"/>
</dbReference>
<dbReference type="GO" id="GO:0008270">
    <property type="term" value="F:zinc ion binding"/>
    <property type="evidence" value="ECO:0007669"/>
    <property type="project" value="UniProtKB-KW"/>
</dbReference>
<comment type="pathway">
    <text evidence="1">Protein modification; protein sumoylation.</text>
</comment>
<evidence type="ECO:0000256" key="8">
    <source>
        <dbReference type="PROSITE-ProRule" id="PRU00452"/>
    </source>
</evidence>
<dbReference type="PROSITE" id="PS51044">
    <property type="entry name" value="ZF_SP_RING"/>
    <property type="match status" value="1"/>
</dbReference>
<proteinExistence type="inferred from homology"/>
<evidence type="ECO:0000313" key="12">
    <source>
        <dbReference type="EMBL" id="KDQ12860.1"/>
    </source>
</evidence>
<feature type="region of interest" description="Disordered" evidence="9">
    <location>
        <begin position="628"/>
        <end position="681"/>
    </location>
</feature>
<dbReference type="OrthoDB" id="28127at2759"/>
<evidence type="ECO:0000256" key="3">
    <source>
        <dbReference type="ARBA" id="ARBA00022679"/>
    </source>
</evidence>
<dbReference type="PROSITE" id="PS51466">
    <property type="entry name" value="PINIT"/>
    <property type="match status" value="1"/>
</dbReference>
<dbReference type="Gene3D" id="3.30.40.10">
    <property type="entry name" value="Zinc/RING finger domain, C3HC4 (zinc finger)"/>
    <property type="match status" value="1"/>
</dbReference>
<dbReference type="GO" id="GO:0000785">
    <property type="term" value="C:chromatin"/>
    <property type="evidence" value="ECO:0007669"/>
    <property type="project" value="TreeGrafter"/>
</dbReference>
<feature type="domain" description="SP-RING-type" evidence="10">
    <location>
        <begin position="341"/>
        <end position="426"/>
    </location>
</feature>
<dbReference type="Gene3D" id="2.60.120.780">
    <property type="entry name" value="PINIT domain"/>
    <property type="match status" value="1"/>
</dbReference>
<sequence>MSTSSQWQDFDTVRDNIAYNTVEQLKAMIIRLNSECYAGLPRTGRKQDLIARLRAQADEYKRRGNVEQWRKAKEILNPPNPWAHRTSTYSRSPVSSVAAASTSALPPKPAVTMNGTATYATTNPYTSSHHGHPGSKPIAGLPQRMGGTSASAARPRCDIRFTLSPFFRPIHNITELYACAEQRDATERCSKYGSFTLSDDDRAKLASPNPKYQLRLYCTSSTFYNPTSHSINMSPACPIEFPPTCEVRVNGVPITAILRGVKKRPGTAPPANLGPNVHMSKQNTFEMIYLNNSTPFVFKKFFMVVMLVEVSSPELLVEKLKKGKYRHPDDIMQSMTKLSLADDDIVSGPQKMSLKCPLSYTRIKVPCRSASCVHAQCFDAYSWYSVMEQTSTWLCPVCEHTLNVEELFVDGYFDTILKSTPESAEDVVVESNGEWHTTDGKYHSAGWKPALPPPPPPPKDAPLSPPKTVSPTSGSRRSPPKNGHSYASQSEVVVLDSDEEADEGKVKRELSMLGHSMGSDDFEQGQGPRGHKGKEKAKAAPVVIDLTLDSDEEDGDEDVPLALMQNGKRRVEYPAYARDEYAGGTAKRARPEEVGTTVGMNGSGTGVGRGGGGQQYVDAGQAYYGSVRSPSMTHPAHPGYSYQLPLPHPHAARAPPPPNHYSYTHNPHPNPSYPDSYSTRR</sequence>
<dbReference type="GO" id="GO:0061665">
    <property type="term" value="F:SUMO ligase activity"/>
    <property type="evidence" value="ECO:0007669"/>
    <property type="project" value="TreeGrafter"/>
</dbReference>
<comment type="similarity">
    <text evidence="2">Belongs to the PIAS family.</text>
</comment>
<evidence type="ECO:0000259" key="11">
    <source>
        <dbReference type="PROSITE" id="PS51466"/>
    </source>
</evidence>
<keyword evidence="3" id="KW-0808">Transferase</keyword>